<dbReference type="AlphaFoldDB" id="A0A382HMU9"/>
<proteinExistence type="predicted"/>
<dbReference type="Pfam" id="PF00293">
    <property type="entry name" value="NUDIX"/>
    <property type="match status" value="1"/>
</dbReference>
<dbReference type="InterPro" id="IPR015797">
    <property type="entry name" value="NUDIX_hydrolase-like_dom_sf"/>
</dbReference>
<dbReference type="EMBL" id="UINC01061830">
    <property type="protein sequence ID" value="SVB87821.1"/>
    <property type="molecule type" value="Genomic_DNA"/>
</dbReference>
<evidence type="ECO:0000256" key="2">
    <source>
        <dbReference type="ARBA" id="ARBA00022801"/>
    </source>
</evidence>
<evidence type="ECO:0000313" key="4">
    <source>
        <dbReference type="EMBL" id="SVB87821.1"/>
    </source>
</evidence>
<dbReference type="PROSITE" id="PS51462">
    <property type="entry name" value="NUDIX"/>
    <property type="match status" value="1"/>
</dbReference>
<feature type="domain" description="Nudix hydrolase" evidence="3">
    <location>
        <begin position="41"/>
        <end position="170"/>
    </location>
</feature>
<dbReference type="SUPFAM" id="SSF55811">
    <property type="entry name" value="Nudix"/>
    <property type="match status" value="1"/>
</dbReference>
<dbReference type="GO" id="GO:0005829">
    <property type="term" value="C:cytosol"/>
    <property type="evidence" value="ECO:0007669"/>
    <property type="project" value="TreeGrafter"/>
</dbReference>
<dbReference type="CDD" id="cd03424">
    <property type="entry name" value="NUDIX_ADPRase_Nudt5_UGPPase_Nudt14"/>
    <property type="match status" value="1"/>
</dbReference>
<reference evidence="4" key="1">
    <citation type="submission" date="2018-05" db="EMBL/GenBank/DDBJ databases">
        <authorList>
            <person name="Lanie J.A."/>
            <person name="Ng W.-L."/>
            <person name="Kazmierczak K.M."/>
            <person name="Andrzejewski T.M."/>
            <person name="Davidsen T.M."/>
            <person name="Wayne K.J."/>
            <person name="Tettelin H."/>
            <person name="Glass J.I."/>
            <person name="Rusch D."/>
            <person name="Podicherti R."/>
            <person name="Tsui H.-C.T."/>
            <person name="Winkler M.E."/>
        </authorList>
    </citation>
    <scope>NUCLEOTIDE SEQUENCE</scope>
</reference>
<protein>
    <recommendedName>
        <fullName evidence="3">Nudix hydrolase domain-containing protein</fullName>
    </recommendedName>
</protein>
<sequence length="179" mass="20284">MPKKWKTLDTKQIFGNKFFGFREDKVLSPKTDNTHPVWVVDAPTWINIIPITKEQKVIMTKQYRFGSQEVSLETPGGMVDAGEDALSAAIRELKEETGYGSDEVHEIGKISPNPALMSNDTYIYVAYNVEKIGDQQLDNMEDIEVLEIDLDKIPNLITSGEIDHSLVISAFYLLDQFEK</sequence>
<dbReference type="Gene3D" id="3.90.79.10">
    <property type="entry name" value="Nucleoside Triphosphate Pyrophosphohydrolase"/>
    <property type="match status" value="1"/>
</dbReference>
<dbReference type="InterPro" id="IPR020084">
    <property type="entry name" value="NUDIX_hydrolase_CS"/>
</dbReference>
<accession>A0A382HMU9</accession>
<organism evidence="4">
    <name type="scientific">marine metagenome</name>
    <dbReference type="NCBI Taxonomy" id="408172"/>
    <lineage>
        <taxon>unclassified sequences</taxon>
        <taxon>metagenomes</taxon>
        <taxon>ecological metagenomes</taxon>
    </lineage>
</organism>
<dbReference type="GO" id="GO:0019693">
    <property type="term" value="P:ribose phosphate metabolic process"/>
    <property type="evidence" value="ECO:0007669"/>
    <property type="project" value="TreeGrafter"/>
</dbReference>
<gene>
    <name evidence="4" type="ORF">METZ01_LOCUS240675</name>
</gene>
<dbReference type="InterPro" id="IPR000086">
    <property type="entry name" value="NUDIX_hydrolase_dom"/>
</dbReference>
<evidence type="ECO:0000259" key="3">
    <source>
        <dbReference type="PROSITE" id="PS51462"/>
    </source>
</evidence>
<dbReference type="GO" id="GO:0006753">
    <property type="term" value="P:nucleoside phosphate metabolic process"/>
    <property type="evidence" value="ECO:0007669"/>
    <property type="project" value="TreeGrafter"/>
</dbReference>
<dbReference type="GO" id="GO:0016787">
    <property type="term" value="F:hydrolase activity"/>
    <property type="evidence" value="ECO:0007669"/>
    <property type="project" value="UniProtKB-KW"/>
</dbReference>
<keyword evidence="2" id="KW-0378">Hydrolase</keyword>
<dbReference type="PANTHER" id="PTHR11839">
    <property type="entry name" value="UDP/ADP-SUGAR PYROPHOSPHATASE"/>
    <property type="match status" value="1"/>
</dbReference>
<name>A0A382HMU9_9ZZZZ</name>
<comment type="cofactor">
    <cofactor evidence="1">
        <name>Mg(2+)</name>
        <dbReference type="ChEBI" id="CHEBI:18420"/>
    </cofactor>
</comment>
<evidence type="ECO:0000256" key="1">
    <source>
        <dbReference type="ARBA" id="ARBA00001946"/>
    </source>
</evidence>
<dbReference type="PROSITE" id="PS00893">
    <property type="entry name" value="NUDIX_BOX"/>
    <property type="match status" value="1"/>
</dbReference>
<dbReference type="PANTHER" id="PTHR11839:SF18">
    <property type="entry name" value="NUDIX HYDROLASE DOMAIN-CONTAINING PROTEIN"/>
    <property type="match status" value="1"/>
</dbReference>